<name>A0A834M7H5_RHYFE</name>
<proteinExistence type="predicted"/>
<dbReference type="EMBL" id="JAACXV010012078">
    <property type="protein sequence ID" value="KAF7274796.1"/>
    <property type="molecule type" value="Genomic_DNA"/>
</dbReference>
<reference evidence="1" key="1">
    <citation type="submission" date="2020-08" db="EMBL/GenBank/DDBJ databases">
        <title>Genome sequencing and assembly of the red palm weevil Rhynchophorus ferrugineus.</title>
        <authorList>
            <person name="Dias G.B."/>
            <person name="Bergman C.M."/>
            <person name="Manee M."/>
        </authorList>
    </citation>
    <scope>NUCLEOTIDE SEQUENCE</scope>
    <source>
        <strain evidence="1">AA-2017</strain>
        <tissue evidence="1">Whole larva</tissue>
    </source>
</reference>
<keyword evidence="2" id="KW-1185">Reference proteome</keyword>
<comment type="caution">
    <text evidence="1">The sequence shown here is derived from an EMBL/GenBank/DDBJ whole genome shotgun (WGS) entry which is preliminary data.</text>
</comment>
<sequence length="91" mass="10940">MIKRNKPEFLRRYVTMDETWLHYLSPKSNRQSSDLNRMLAGKKFSSNEEMIDETETYFEAKHKSYHKNGIENLEGRYNQCVTLEINYVVFP</sequence>
<dbReference type="InterPro" id="IPR052709">
    <property type="entry name" value="Transposase-MT_Hybrid"/>
</dbReference>
<dbReference type="Proteomes" id="UP000625711">
    <property type="component" value="Unassembled WGS sequence"/>
</dbReference>
<evidence type="ECO:0000313" key="1">
    <source>
        <dbReference type="EMBL" id="KAF7274796.1"/>
    </source>
</evidence>
<dbReference type="PANTHER" id="PTHR46060:SF1">
    <property type="entry name" value="MARINER MOS1 TRANSPOSASE-LIKE PROTEIN"/>
    <property type="match status" value="1"/>
</dbReference>
<evidence type="ECO:0000313" key="2">
    <source>
        <dbReference type="Proteomes" id="UP000625711"/>
    </source>
</evidence>
<dbReference type="OrthoDB" id="10065579at2759"/>
<dbReference type="PANTHER" id="PTHR46060">
    <property type="entry name" value="MARINER MOS1 TRANSPOSASE-LIKE PROTEIN"/>
    <property type="match status" value="1"/>
</dbReference>
<accession>A0A834M7H5</accession>
<protein>
    <recommendedName>
        <fullName evidence="3">Transposase</fullName>
    </recommendedName>
</protein>
<organism evidence="1 2">
    <name type="scientific">Rhynchophorus ferrugineus</name>
    <name type="common">Red palm weevil</name>
    <name type="synonym">Curculio ferrugineus</name>
    <dbReference type="NCBI Taxonomy" id="354439"/>
    <lineage>
        <taxon>Eukaryota</taxon>
        <taxon>Metazoa</taxon>
        <taxon>Ecdysozoa</taxon>
        <taxon>Arthropoda</taxon>
        <taxon>Hexapoda</taxon>
        <taxon>Insecta</taxon>
        <taxon>Pterygota</taxon>
        <taxon>Neoptera</taxon>
        <taxon>Endopterygota</taxon>
        <taxon>Coleoptera</taxon>
        <taxon>Polyphaga</taxon>
        <taxon>Cucujiformia</taxon>
        <taxon>Curculionidae</taxon>
        <taxon>Dryophthorinae</taxon>
        <taxon>Rhynchophorus</taxon>
    </lineage>
</organism>
<dbReference type="AlphaFoldDB" id="A0A834M7H5"/>
<evidence type="ECO:0008006" key="3">
    <source>
        <dbReference type="Google" id="ProtNLM"/>
    </source>
</evidence>
<gene>
    <name evidence="1" type="ORF">GWI33_012536</name>
</gene>